<sequence length="29" mass="3201">MLTLVALWVSLVGAQQIRNSKSARLPNSF</sequence>
<reference evidence="1" key="1">
    <citation type="submission" date="2014-09" db="EMBL/GenBank/DDBJ databases">
        <authorList>
            <person name="Magalhaes I.L.F."/>
            <person name="Oliveira U."/>
            <person name="Santos F.R."/>
            <person name="Vidigal T.H.D.A."/>
            <person name="Brescovit A.D."/>
            <person name="Santos A.J."/>
        </authorList>
    </citation>
    <scope>NUCLEOTIDE SEQUENCE</scope>
    <source>
        <tissue evidence="1">Shoot tissue taken approximately 20 cm above the soil surface</tissue>
    </source>
</reference>
<organism evidence="1">
    <name type="scientific">Arundo donax</name>
    <name type="common">Giant reed</name>
    <name type="synonym">Donax arundinaceus</name>
    <dbReference type="NCBI Taxonomy" id="35708"/>
    <lineage>
        <taxon>Eukaryota</taxon>
        <taxon>Viridiplantae</taxon>
        <taxon>Streptophyta</taxon>
        <taxon>Embryophyta</taxon>
        <taxon>Tracheophyta</taxon>
        <taxon>Spermatophyta</taxon>
        <taxon>Magnoliopsida</taxon>
        <taxon>Liliopsida</taxon>
        <taxon>Poales</taxon>
        <taxon>Poaceae</taxon>
        <taxon>PACMAD clade</taxon>
        <taxon>Arundinoideae</taxon>
        <taxon>Arundineae</taxon>
        <taxon>Arundo</taxon>
    </lineage>
</organism>
<proteinExistence type="predicted"/>
<protein>
    <submittedName>
        <fullName evidence="1">Uncharacterized protein</fullName>
    </submittedName>
</protein>
<evidence type="ECO:0000313" key="1">
    <source>
        <dbReference type="EMBL" id="JAD73628.1"/>
    </source>
</evidence>
<dbReference type="EMBL" id="GBRH01224267">
    <property type="protein sequence ID" value="JAD73628.1"/>
    <property type="molecule type" value="Transcribed_RNA"/>
</dbReference>
<name>A0A0A9CGS1_ARUDO</name>
<accession>A0A0A9CGS1</accession>
<reference evidence="1" key="2">
    <citation type="journal article" date="2015" name="Data Brief">
        <title>Shoot transcriptome of the giant reed, Arundo donax.</title>
        <authorList>
            <person name="Barrero R.A."/>
            <person name="Guerrero F.D."/>
            <person name="Moolhuijzen P."/>
            <person name="Goolsby J.A."/>
            <person name="Tidwell J."/>
            <person name="Bellgard S.E."/>
            <person name="Bellgard M.I."/>
        </authorList>
    </citation>
    <scope>NUCLEOTIDE SEQUENCE</scope>
    <source>
        <tissue evidence="1">Shoot tissue taken approximately 20 cm above the soil surface</tissue>
    </source>
</reference>
<dbReference type="AlphaFoldDB" id="A0A0A9CGS1"/>